<dbReference type="Proteomes" id="UP000252355">
    <property type="component" value="Unassembled WGS sequence"/>
</dbReference>
<proteinExistence type="predicted"/>
<reference evidence="1 2" key="1">
    <citation type="submission" date="2018-05" db="EMBL/GenBank/DDBJ databases">
        <title>A metagenomic window into the 2 km-deep terrestrial subsurface aquifer revealed taxonomically and functionally diverse microbial community comprising novel uncultured bacterial lineages.</title>
        <authorList>
            <person name="Kadnikov V.V."/>
            <person name="Mardanov A.V."/>
            <person name="Beletsky A.V."/>
            <person name="Banks D."/>
            <person name="Pimenov N.V."/>
            <person name="Frank Y.A."/>
            <person name="Karnachuk O.V."/>
            <person name="Ravin N.V."/>
        </authorList>
    </citation>
    <scope>NUCLEOTIDE SEQUENCE [LARGE SCALE GENOMIC DNA]</scope>
    <source>
        <strain evidence="1">BY5</strain>
    </source>
</reference>
<protein>
    <submittedName>
        <fullName evidence="1">Uncharacterized protein</fullName>
    </submittedName>
</protein>
<evidence type="ECO:0000313" key="2">
    <source>
        <dbReference type="Proteomes" id="UP000252355"/>
    </source>
</evidence>
<gene>
    <name evidence="1" type="ORF">OZSIB_1605</name>
</gene>
<dbReference type="EMBL" id="QOQW01000025">
    <property type="protein sequence ID" value="RCK78228.1"/>
    <property type="molecule type" value="Genomic_DNA"/>
</dbReference>
<name>A0A367ZJK6_9BACT</name>
<comment type="caution">
    <text evidence="1">The sequence shown here is derived from an EMBL/GenBank/DDBJ whole genome shotgun (WGS) entry which is preliminary data.</text>
</comment>
<dbReference type="AlphaFoldDB" id="A0A367ZJK6"/>
<organism evidence="1 2">
    <name type="scientific">Candidatus Ozemobacter sibiricus</name>
    <dbReference type="NCBI Taxonomy" id="2268124"/>
    <lineage>
        <taxon>Bacteria</taxon>
        <taxon>Candidatus Ozemobacteria</taxon>
        <taxon>Candidatus Ozemobacterales</taxon>
        <taxon>Candidatus Ozemobacteraceae</taxon>
        <taxon>Candidatus Ozemobacter</taxon>
    </lineage>
</organism>
<sequence length="116" mass="12233">MVPGDGGALPAIARVFSRRCSRRRGTSIGIGSGKTGLARIVEQFFRGVLISRFSTEILTRSQAKAKILAALNALERGLLYGDASTSGLLTIMECSADGLCSTLAEAYGRAIRCLVP</sequence>
<accession>A0A367ZJK6</accession>
<evidence type="ECO:0000313" key="1">
    <source>
        <dbReference type="EMBL" id="RCK78228.1"/>
    </source>
</evidence>